<protein>
    <submittedName>
        <fullName evidence="1">Uncharacterized protein</fullName>
    </submittedName>
</protein>
<organism evidence="1">
    <name type="scientific">marine sediment metagenome</name>
    <dbReference type="NCBI Taxonomy" id="412755"/>
    <lineage>
        <taxon>unclassified sequences</taxon>
        <taxon>metagenomes</taxon>
        <taxon>ecological metagenomes</taxon>
    </lineage>
</organism>
<name>A0A0F9Q9H4_9ZZZZ</name>
<sequence length="89" mass="9677">MDDLDDFVAYLKRAAATAATQSPCTALLIDEEGSCVDLVLDTKRATTSEWIKGEGADICLYRDRDTGKVVGVPPASLPQRVESFQNNLE</sequence>
<dbReference type="EMBL" id="LAZR01004305">
    <property type="protein sequence ID" value="KKN09811.1"/>
    <property type="molecule type" value="Genomic_DNA"/>
</dbReference>
<accession>A0A0F9Q9H4</accession>
<reference evidence="1" key="1">
    <citation type="journal article" date="2015" name="Nature">
        <title>Complex archaea that bridge the gap between prokaryotes and eukaryotes.</title>
        <authorList>
            <person name="Spang A."/>
            <person name="Saw J.H."/>
            <person name="Jorgensen S.L."/>
            <person name="Zaremba-Niedzwiedzka K."/>
            <person name="Martijn J."/>
            <person name="Lind A.E."/>
            <person name="van Eijk R."/>
            <person name="Schleper C."/>
            <person name="Guy L."/>
            <person name="Ettema T.J."/>
        </authorList>
    </citation>
    <scope>NUCLEOTIDE SEQUENCE</scope>
</reference>
<evidence type="ECO:0000313" key="1">
    <source>
        <dbReference type="EMBL" id="KKN09811.1"/>
    </source>
</evidence>
<proteinExistence type="predicted"/>
<dbReference type="AlphaFoldDB" id="A0A0F9Q9H4"/>
<gene>
    <name evidence="1" type="ORF">LCGC14_1042840</name>
</gene>
<comment type="caution">
    <text evidence="1">The sequence shown here is derived from an EMBL/GenBank/DDBJ whole genome shotgun (WGS) entry which is preliminary data.</text>
</comment>